<protein>
    <submittedName>
        <fullName evidence="1">Uncharacterized protein</fullName>
    </submittedName>
</protein>
<name>A0A841MZ00_9FLAO</name>
<sequence length="71" mass="8081">MKTIENLSAFALNENKTKTIKGGAERTWIRFWNDGTGRVTVTVFNDVNGNGVFDFGDKIISTRTSYYQQEK</sequence>
<dbReference type="Proteomes" id="UP000589738">
    <property type="component" value="Unassembled WGS sequence"/>
</dbReference>
<dbReference type="EMBL" id="JACHLC010000001">
    <property type="protein sequence ID" value="MBB6369774.1"/>
    <property type="molecule type" value="Genomic_DNA"/>
</dbReference>
<gene>
    <name evidence="1" type="ORF">HNP36_000827</name>
</gene>
<proteinExistence type="predicted"/>
<organism evidence="1 2">
    <name type="scientific">Chryseobacterium shigense</name>
    <dbReference type="NCBI Taxonomy" id="297244"/>
    <lineage>
        <taxon>Bacteria</taxon>
        <taxon>Pseudomonadati</taxon>
        <taxon>Bacteroidota</taxon>
        <taxon>Flavobacteriia</taxon>
        <taxon>Flavobacteriales</taxon>
        <taxon>Weeksellaceae</taxon>
        <taxon>Chryseobacterium group</taxon>
        <taxon>Chryseobacterium</taxon>
    </lineage>
</organism>
<accession>A0A841MZ00</accession>
<comment type="caution">
    <text evidence="1">The sequence shown here is derived from an EMBL/GenBank/DDBJ whole genome shotgun (WGS) entry which is preliminary data.</text>
</comment>
<reference evidence="1 2" key="1">
    <citation type="submission" date="2020-08" db="EMBL/GenBank/DDBJ databases">
        <title>Functional genomics of gut bacteria from endangered species of beetles.</title>
        <authorList>
            <person name="Carlos-Shanley C."/>
        </authorList>
    </citation>
    <scope>NUCLEOTIDE SEQUENCE [LARGE SCALE GENOMIC DNA]</scope>
    <source>
        <strain evidence="1 2">S00136</strain>
    </source>
</reference>
<dbReference type="RefSeq" id="WP_184160128.1">
    <property type="nucleotide sequence ID" value="NZ_JACHLC010000001.1"/>
</dbReference>
<dbReference type="AlphaFoldDB" id="A0A841MZ00"/>
<evidence type="ECO:0000313" key="1">
    <source>
        <dbReference type="EMBL" id="MBB6369774.1"/>
    </source>
</evidence>
<evidence type="ECO:0000313" key="2">
    <source>
        <dbReference type="Proteomes" id="UP000589738"/>
    </source>
</evidence>
<keyword evidence="2" id="KW-1185">Reference proteome</keyword>